<accession>A0ABQ1SG85</accession>
<feature type="region of interest" description="Disordered" evidence="1">
    <location>
        <begin position="46"/>
        <end position="197"/>
    </location>
</feature>
<feature type="compositionally biased region" description="Acidic residues" evidence="1">
    <location>
        <begin position="163"/>
        <end position="176"/>
    </location>
</feature>
<gene>
    <name evidence="3" type="ORF">GCM10010832_17560</name>
</gene>
<dbReference type="Proteomes" id="UP000599179">
    <property type="component" value="Unassembled WGS sequence"/>
</dbReference>
<reference evidence="4" key="1">
    <citation type="journal article" date="2019" name="Int. J. Syst. Evol. Microbiol.">
        <title>The Global Catalogue of Microorganisms (GCM) 10K type strain sequencing project: providing services to taxonomists for standard genome sequencing and annotation.</title>
        <authorList>
            <consortium name="The Broad Institute Genomics Platform"/>
            <consortium name="The Broad Institute Genome Sequencing Center for Infectious Disease"/>
            <person name="Wu L."/>
            <person name="Ma J."/>
        </authorList>
    </citation>
    <scope>NUCLEOTIDE SEQUENCE [LARGE SCALE GENOMIC DNA]</scope>
    <source>
        <strain evidence="4">CGMCC 1.12931</strain>
    </source>
</reference>
<keyword evidence="4" id="KW-1185">Reference proteome</keyword>
<organism evidence="3 4">
    <name type="scientific">Psychroflexus planctonicus</name>
    <dbReference type="NCBI Taxonomy" id="1526575"/>
    <lineage>
        <taxon>Bacteria</taxon>
        <taxon>Pseudomonadati</taxon>
        <taxon>Bacteroidota</taxon>
        <taxon>Flavobacteriia</taxon>
        <taxon>Flavobacteriales</taxon>
        <taxon>Flavobacteriaceae</taxon>
        <taxon>Psychroflexus</taxon>
    </lineage>
</organism>
<sequence length="294" mass="32253">MAFLETKHQKKSFIITSILYVLLIIFLFLAGLKYLDPPPESGIAINFGTTDYGAGDEQPTEPVKTSPQQNTPEPTPQETSSTTDEVVEDVATQNEEDAPVIEEKEDPKEETEEPVEEKQEEEQKEEVEEIPEEEPVEEVPEKEPDPQPNKDVTDAMESMLSGDEQDGADAEGEGDDDKAGDKGDPDGNPDAKSYYGTGTGIDGDGNYRLGGRKALAKTKYVQECNETGEVVVEIEVNQNGEVVRAKAGVKGTTNTSSCLLEPAERAARNTKFNKDLNAPTRQIGYITYVFRLSE</sequence>
<protein>
    <recommendedName>
        <fullName evidence="5">Energy transducer TonB</fullName>
    </recommendedName>
</protein>
<evidence type="ECO:0000256" key="1">
    <source>
        <dbReference type="SAM" id="MobiDB-lite"/>
    </source>
</evidence>
<keyword evidence="2" id="KW-0812">Transmembrane</keyword>
<dbReference type="RefSeq" id="WP_188458738.1">
    <property type="nucleotide sequence ID" value="NZ_BMGM01000007.1"/>
</dbReference>
<feature type="compositionally biased region" description="Low complexity" evidence="1">
    <location>
        <begin position="65"/>
        <end position="84"/>
    </location>
</feature>
<proteinExistence type="predicted"/>
<dbReference type="EMBL" id="BMGM01000007">
    <property type="protein sequence ID" value="GGE37773.1"/>
    <property type="molecule type" value="Genomic_DNA"/>
</dbReference>
<keyword evidence="2" id="KW-1133">Transmembrane helix</keyword>
<evidence type="ECO:0008006" key="5">
    <source>
        <dbReference type="Google" id="ProtNLM"/>
    </source>
</evidence>
<comment type="caution">
    <text evidence="3">The sequence shown here is derived from an EMBL/GenBank/DDBJ whole genome shotgun (WGS) entry which is preliminary data.</text>
</comment>
<evidence type="ECO:0000313" key="3">
    <source>
        <dbReference type="EMBL" id="GGE37773.1"/>
    </source>
</evidence>
<name>A0ABQ1SG85_9FLAO</name>
<feature type="compositionally biased region" description="Acidic residues" evidence="1">
    <location>
        <begin position="108"/>
        <end position="138"/>
    </location>
</feature>
<keyword evidence="2" id="KW-0472">Membrane</keyword>
<feature type="compositionally biased region" description="Low complexity" evidence="1">
    <location>
        <begin position="186"/>
        <end position="196"/>
    </location>
</feature>
<feature type="transmembrane region" description="Helical" evidence="2">
    <location>
        <begin position="12"/>
        <end position="32"/>
    </location>
</feature>
<evidence type="ECO:0000313" key="4">
    <source>
        <dbReference type="Proteomes" id="UP000599179"/>
    </source>
</evidence>
<evidence type="ECO:0000256" key="2">
    <source>
        <dbReference type="SAM" id="Phobius"/>
    </source>
</evidence>